<dbReference type="InterPro" id="IPR000531">
    <property type="entry name" value="Beta-barrel_TonB"/>
</dbReference>
<evidence type="ECO:0000256" key="1">
    <source>
        <dbReference type="ARBA" id="ARBA00004571"/>
    </source>
</evidence>
<evidence type="ECO:0000256" key="6">
    <source>
        <dbReference type="ARBA" id="ARBA00023136"/>
    </source>
</evidence>
<dbReference type="PANTHER" id="PTHR30069">
    <property type="entry name" value="TONB-DEPENDENT OUTER MEMBRANE RECEPTOR"/>
    <property type="match status" value="1"/>
</dbReference>
<evidence type="ECO:0000256" key="3">
    <source>
        <dbReference type="ARBA" id="ARBA00022452"/>
    </source>
</evidence>
<evidence type="ECO:0000259" key="11">
    <source>
        <dbReference type="Pfam" id="PF00593"/>
    </source>
</evidence>
<proteinExistence type="inferred from homology"/>
<gene>
    <name evidence="13" type="ORF">M6D89_14885</name>
</gene>
<name>A0A9X2I621_9GAMM</name>
<comment type="subcellular location">
    <subcellularLocation>
        <location evidence="1">Cell outer membrane</location>
        <topology evidence="1">Multi-pass membrane protein</topology>
    </subcellularLocation>
</comment>
<protein>
    <submittedName>
        <fullName evidence="13">TonB-dependent receptor</fullName>
    </submittedName>
</protein>
<evidence type="ECO:0000256" key="2">
    <source>
        <dbReference type="ARBA" id="ARBA00022448"/>
    </source>
</evidence>
<dbReference type="AlphaFoldDB" id="A0A9X2I621"/>
<dbReference type="InterPro" id="IPR012910">
    <property type="entry name" value="Plug_dom"/>
</dbReference>
<evidence type="ECO:0000256" key="7">
    <source>
        <dbReference type="ARBA" id="ARBA00023237"/>
    </source>
</evidence>
<dbReference type="Gene3D" id="2.40.170.20">
    <property type="entry name" value="TonB-dependent receptor, beta-barrel domain"/>
    <property type="match status" value="1"/>
</dbReference>
<evidence type="ECO:0000313" key="14">
    <source>
        <dbReference type="Proteomes" id="UP001139319"/>
    </source>
</evidence>
<feature type="region of interest" description="Disordered" evidence="9">
    <location>
        <begin position="601"/>
        <end position="624"/>
    </location>
</feature>
<keyword evidence="7" id="KW-0998">Cell outer membrane</keyword>
<dbReference type="GO" id="GO:0015344">
    <property type="term" value="F:siderophore uptake transmembrane transporter activity"/>
    <property type="evidence" value="ECO:0007669"/>
    <property type="project" value="TreeGrafter"/>
</dbReference>
<keyword evidence="10" id="KW-0732">Signal</keyword>
<comment type="similarity">
    <text evidence="8">Belongs to the TonB-dependent receptor family.</text>
</comment>
<reference evidence="13" key="1">
    <citation type="submission" date="2022-05" db="EMBL/GenBank/DDBJ databases">
        <authorList>
            <person name="Sun H.-N."/>
        </authorList>
    </citation>
    <scope>NUCLEOTIDE SEQUENCE</scope>
    <source>
        <strain evidence="13">HB14</strain>
    </source>
</reference>
<dbReference type="GO" id="GO:0009279">
    <property type="term" value="C:cell outer membrane"/>
    <property type="evidence" value="ECO:0007669"/>
    <property type="project" value="UniProtKB-SubCell"/>
</dbReference>
<keyword evidence="3" id="KW-1134">Transmembrane beta strand</keyword>
<evidence type="ECO:0000256" key="5">
    <source>
        <dbReference type="ARBA" id="ARBA00023077"/>
    </source>
</evidence>
<evidence type="ECO:0000313" key="13">
    <source>
        <dbReference type="EMBL" id="MCP8900591.1"/>
    </source>
</evidence>
<evidence type="ECO:0000259" key="12">
    <source>
        <dbReference type="Pfam" id="PF07715"/>
    </source>
</evidence>
<dbReference type="Pfam" id="PF00593">
    <property type="entry name" value="TonB_dep_Rec_b-barrel"/>
    <property type="match status" value="1"/>
</dbReference>
<dbReference type="Gene3D" id="2.170.130.10">
    <property type="entry name" value="TonB-dependent receptor, plug domain"/>
    <property type="match status" value="1"/>
</dbReference>
<feature type="domain" description="TonB-dependent receptor-like beta-barrel" evidence="11">
    <location>
        <begin position="304"/>
        <end position="745"/>
    </location>
</feature>
<keyword evidence="13" id="KW-0675">Receptor</keyword>
<accession>A0A9X2I621</accession>
<evidence type="ECO:0000256" key="9">
    <source>
        <dbReference type="SAM" id="MobiDB-lite"/>
    </source>
</evidence>
<dbReference type="Pfam" id="PF07715">
    <property type="entry name" value="Plug"/>
    <property type="match status" value="1"/>
</dbReference>
<sequence>MLKRSLLYLGCMVLPGLASAATIQGVVLDSKGQPVSDATVQVVGARDSVMTNSQGEFSLEDLSSDDLELHVRAPRYMHKNVHVHGSRSDLEITLDGTVMEVVDVTGLPWHVSQLESATPVTVLSGDSLRDAQSGTLGDTLNEQVGVHSSYYGPVAGTPIIRGLSGPRVLVAQNGLDVGDVSRSGPDHAVTAEATTARQVEVLRGPATLFYGNGAIGGVVNVVDDRIPQDTDTFGQVQLEYNSASDEPVVEGSANVGVSDSVALHVDAFWRDADDLEIPGYAEVDPDADATYGILENSAYESQGATLGGSYIGDNGFTGLSVGRLERTYGIPGHSHDGVAVQAELEQDRLQLVGEYSLDHDLLSEVRFRYGYTDYEHRELEGDAIGTTFANELHEARVELFHQPLNEWRGAVSFHVKREDTEAQGEEAFTPPSVTDSFAVALMEEKHYGDWLVQLGARVEQVDIDATGVRLDGEGERGLYRVEESFTPYSFSAGTVWDFTEGYNIGLSVSHSLRAPSATETLSLGPHIGAGSYEVGALFDVLANDHGDWVVNFSHEPLEMETANNIDISLRKFSDDVGFVVGAFYNRVDDFYYARATGLEAESGHDHDHEHEHAEDTHEDEHDHGDEEMLPVYQFTAADVDLYGFEGELHWQVTDPLMLRFTTDYIRASIRDGGNLPRIPPMRVGAQAEYEVGPWRLDAGATHYFEADKTAEFETATDEYTWVTAEVSYQLPIGSDAKVFVRGDNLLDETARVHSSFIKDIAPRAGRSVSAGIRASF</sequence>
<keyword evidence="6 8" id="KW-0472">Membrane</keyword>
<organism evidence="13 14">
    <name type="scientific">Gilvimarinus xylanilyticus</name>
    <dbReference type="NCBI Taxonomy" id="2944139"/>
    <lineage>
        <taxon>Bacteria</taxon>
        <taxon>Pseudomonadati</taxon>
        <taxon>Pseudomonadota</taxon>
        <taxon>Gammaproteobacteria</taxon>
        <taxon>Cellvibrionales</taxon>
        <taxon>Cellvibrionaceae</taxon>
        <taxon>Gilvimarinus</taxon>
    </lineage>
</organism>
<dbReference type="InterPro" id="IPR037066">
    <property type="entry name" value="Plug_dom_sf"/>
</dbReference>
<feature type="domain" description="TonB-dependent receptor plug" evidence="12">
    <location>
        <begin position="114"/>
        <end position="218"/>
    </location>
</feature>
<keyword evidence="14" id="KW-1185">Reference proteome</keyword>
<dbReference type="Pfam" id="PF13620">
    <property type="entry name" value="CarboxypepD_reg"/>
    <property type="match status" value="1"/>
</dbReference>
<evidence type="ECO:0000256" key="4">
    <source>
        <dbReference type="ARBA" id="ARBA00022692"/>
    </source>
</evidence>
<keyword evidence="4" id="KW-0812">Transmembrane</keyword>
<dbReference type="Gene3D" id="2.60.40.1120">
    <property type="entry name" value="Carboxypeptidase-like, regulatory domain"/>
    <property type="match status" value="1"/>
</dbReference>
<evidence type="ECO:0000256" key="8">
    <source>
        <dbReference type="RuleBase" id="RU003357"/>
    </source>
</evidence>
<reference evidence="13" key="2">
    <citation type="submission" date="2023-01" db="EMBL/GenBank/DDBJ databases">
        <title>Gilvimarinus xylanilyticus HB14 isolated from Caulerpa lentillifera aquaculture base in Hainan, China.</title>
        <authorList>
            <person name="Zhang Y.-J."/>
        </authorList>
    </citation>
    <scope>NUCLEOTIDE SEQUENCE</scope>
    <source>
        <strain evidence="13">HB14</strain>
    </source>
</reference>
<dbReference type="SUPFAM" id="SSF56935">
    <property type="entry name" value="Porins"/>
    <property type="match status" value="1"/>
</dbReference>
<dbReference type="RefSeq" id="WP_253968886.1">
    <property type="nucleotide sequence ID" value="NZ_JAMFTH010000006.1"/>
</dbReference>
<dbReference type="EMBL" id="JAMFTH010000006">
    <property type="protein sequence ID" value="MCP8900591.1"/>
    <property type="molecule type" value="Genomic_DNA"/>
</dbReference>
<comment type="caution">
    <text evidence="13">The sequence shown here is derived from an EMBL/GenBank/DDBJ whole genome shotgun (WGS) entry which is preliminary data.</text>
</comment>
<dbReference type="GO" id="GO:0044718">
    <property type="term" value="P:siderophore transmembrane transport"/>
    <property type="evidence" value="ECO:0007669"/>
    <property type="project" value="TreeGrafter"/>
</dbReference>
<keyword evidence="2" id="KW-0813">Transport</keyword>
<dbReference type="InterPro" id="IPR008969">
    <property type="entry name" value="CarboxyPept-like_regulatory"/>
</dbReference>
<feature type="chain" id="PRO_5040896372" evidence="10">
    <location>
        <begin position="21"/>
        <end position="776"/>
    </location>
</feature>
<evidence type="ECO:0000256" key="10">
    <source>
        <dbReference type="SAM" id="SignalP"/>
    </source>
</evidence>
<dbReference type="PANTHER" id="PTHR30069:SF40">
    <property type="entry name" value="TONB-DEPENDENT RECEPTOR NMB0964-RELATED"/>
    <property type="match status" value="1"/>
</dbReference>
<keyword evidence="5 8" id="KW-0798">TonB box</keyword>
<dbReference type="SUPFAM" id="SSF49464">
    <property type="entry name" value="Carboxypeptidase regulatory domain-like"/>
    <property type="match status" value="1"/>
</dbReference>
<feature type="signal peptide" evidence="10">
    <location>
        <begin position="1"/>
        <end position="20"/>
    </location>
</feature>
<dbReference type="InterPro" id="IPR039426">
    <property type="entry name" value="TonB-dep_rcpt-like"/>
</dbReference>
<dbReference type="Proteomes" id="UP001139319">
    <property type="component" value="Unassembled WGS sequence"/>
</dbReference>
<dbReference type="InterPro" id="IPR036942">
    <property type="entry name" value="Beta-barrel_TonB_sf"/>
</dbReference>